<reference evidence="6 7" key="1">
    <citation type="journal article" date="2017" name="Genome Biol.">
        <title>New reference genome sequences of hot pepper reveal the massive evolution of plant disease-resistance genes by retroduplication.</title>
        <authorList>
            <person name="Kim S."/>
            <person name="Park J."/>
            <person name="Yeom S.I."/>
            <person name="Kim Y.M."/>
            <person name="Seo E."/>
            <person name="Kim K.T."/>
            <person name="Kim M.S."/>
            <person name="Lee J.M."/>
            <person name="Cheong K."/>
            <person name="Shin H.S."/>
            <person name="Kim S.B."/>
            <person name="Han K."/>
            <person name="Lee J."/>
            <person name="Park M."/>
            <person name="Lee H.A."/>
            <person name="Lee H.Y."/>
            <person name="Lee Y."/>
            <person name="Oh S."/>
            <person name="Lee J.H."/>
            <person name="Choi E."/>
            <person name="Choi E."/>
            <person name="Lee S.E."/>
            <person name="Jeon J."/>
            <person name="Kim H."/>
            <person name="Choi G."/>
            <person name="Song H."/>
            <person name="Lee J."/>
            <person name="Lee S.C."/>
            <person name="Kwon J.K."/>
            <person name="Lee H.Y."/>
            <person name="Koo N."/>
            <person name="Hong Y."/>
            <person name="Kim R.W."/>
            <person name="Kang W.H."/>
            <person name="Huh J.H."/>
            <person name="Kang B.C."/>
            <person name="Yang T.J."/>
            <person name="Lee Y.H."/>
            <person name="Bennetzen J.L."/>
            <person name="Choi D."/>
        </authorList>
    </citation>
    <scope>NUCLEOTIDE SEQUENCE [LARGE SCALE GENOMIC DNA]</scope>
    <source>
        <strain evidence="7">cv. PBC81</strain>
    </source>
</reference>
<evidence type="ECO:0000313" key="7">
    <source>
        <dbReference type="Proteomes" id="UP000224567"/>
    </source>
</evidence>
<keyword evidence="7" id="KW-1185">Reference proteome</keyword>
<feature type="compositionally biased region" description="Basic and acidic residues" evidence="4">
    <location>
        <begin position="7"/>
        <end position="20"/>
    </location>
</feature>
<accession>A0A2G2WSV0</accession>
<organism evidence="6 7">
    <name type="scientific">Capsicum baccatum</name>
    <name type="common">Peruvian pepper</name>
    <dbReference type="NCBI Taxonomy" id="33114"/>
    <lineage>
        <taxon>Eukaryota</taxon>
        <taxon>Viridiplantae</taxon>
        <taxon>Streptophyta</taxon>
        <taxon>Embryophyta</taxon>
        <taxon>Tracheophyta</taxon>
        <taxon>Spermatophyta</taxon>
        <taxon>Magnoliopsida</taxon>
        <taxon>eudicotyledons</taxon>
        <taxon>Gunneridae</taxon>
        <taxon>Pentapetalae</taxon>
        <taxon>asterids</taxon>
        <taxon>lamiids</taxon>
        <taxon>Solanales</taxon>
        <taxon>Solanaceae</taxon>
        <taxon>Solanoideae</taxon>
        <taxon>Capsiceae</taxon>
        <taxon>Capsicum</taxon>
    </lineage>
</organism>
<dbReference type="GO" id="GO:0008234">
    <property type="term" value="F:cysteine-type peptidase activity"/>
    <property type="evidence" value="ECO:0007669"/>
    <property type="project" value="InterPro"/>
</dbReference>
<dbReference type="InterPro" id="IPR003653">
    <property type="entry name" value="Peptidase_C48_C"/>
</dbReference>
<dbReference type="Proteomes" id="UP000224567">
    <property type="component" value="Unassembled WGS sequence"/>
</dbReference>
<dbReference type="PANTHER" id="PTHR33022:SF26">
    <property type="entry name" value="UBIQUITIN-LIKE PROTEASE FAMILY PROFILE DOMAIN-CONTAINING PROTEIN"/>
    <property type="match status" value="1"/>
</dbReference>
<evidence type="ECO:0000256" key="1">
    <source>
        <dbReference type="ARBA" id="ARBA00005234"/>
    </source>
</evidence>
<name>A0A2G2WSV0_CAPBA</name>
<keyword evidence="3" id="KW-0378">Hydrolase</keyword>
<keyword evidence="2" id="KW-0645">Protease</keyword>
<dbReference type="Gene3D" id="3.40.395.10">
    <property type="entry name" value="Adenoviral Proteinase, Chain A"/>
    <property type="match status" value="1"/>
</dbReference>
<sequence>MNAMFNDNDKDPPPRKINEHSKKKQKVDSSTPVAKKPLRKKQVNEHTQTRTPALRVAKTDRMKTPVFKPIPTRQASYSKMNKEKKIARVIFPHIQSKPDIHVEKVAMSKPESHVEKEAFISKKDFDAFRDEEQVIDIEADKPNVDEGGLEQSGPHFSLDVVQSSDNISDGTKQQHADKDPNLHNMNYVGTKRSPQQLSSQVDQELKANILGRKTSDEKIDETILSDSQFTIPDEILSSLNAYKIQSIIIHSSANRQEESRHEILDAKTSETVIEDHAQMNREITDLSSNSLMNSEVELATEERVRKPPNTQEVTNDEQRDEQLWLDSQNTIPDEFLPSLNVYDQKSIMIHPSANREVKNSRPKLRIRRPSKFKESPYTKKFGSAAGSSAELIHIFPQKHPFLYHLIDGIIDMKIVKNFMDWISADLLKTTSKSGHYAAVLAEIEKIAKIIPFCLQACDFYVKKEIDLQNHPRYKDKESSNMFDILFKDDLPQQPSGSLDCGVFMVMYAECLSYGHKVIANEFDPNALRTRYAALLWDYGIRKQEANFISDVEEPLRPARQRRITSVTEVFDV</sequence>
<dbReference type="PANTHER" id="PTHR33022">
    <property type="entry name" value="DUF1985 DOMAIN-CONTAINING PROTEIN"/>
    <property type="match status" value="1"/>
</dbReference>
<comment type="similarity">
    <text evidence="1">Belongs to the peptidase C48 family.</text>
</comment>
<proteinExistence type="inferred from homology"/>
<feature type="domain" description="Ubiquitin-like protease family profile" evidence="5">
    <location>
        <begin position="471"/>
        <end position="533"/>
    </location>
</feature>
<evidence type="ECO:0000256" key="3">
    <source>
        <dbReference type="ARBA" id="ARBA00022801"/>
    </source>
</evidence>
<feature type="region of interest" description="Disordered" evidence="4">
    <location>
        <begin position="1"/>
        <end position="79"/>
    </location>
</feature>
<dbReference type="GO" id="GO:0006508">
    <property type="term" value="P:proteolysis"/>
    <property type="evidence" value="ECO:0007669"/>
    <property type="project" value="UniProtKB-KW"/>
</dbReference>
<dbReference type="OrthoDB" id="1194650at2759"/>
<dbReference type="EMBL" id="MLFT02000005">
    <property type="protein sequence ID" value="PHT48313.1"/>
    <property type="molecule type" value="Genomic_DNA"/>
</dbReference>
<dbReference type="AlphaFoldDB" id="A0A2G2WSV0"/>
<protein>
    <recommendedName>
        <fullName evidence="5">Ubiquitin-like protease family profile domain-containing protein</fullName>
    </recommendedName>
</protein>
<evidence type="ECO:0000256" key="4">
    <source>
        <dbReference type="SAM" id="MobiDB-lite"/>
    </source>
</evidence>
<dbReference type="Pfam" id="PF02902">
    <property type="entry name" value="Peptidase_C48"/>
    <property type="match status" value="1"/>
</dbReference>
<evidence type="ECO:0000313" key="6">
    <source>
        <dbReference type="EMBL" id="PHT48313.1"/>
    </source>
</evidence>
<dbReference type="InterPro" id="IPR038765">
    <property type="entry name" value="Papain-like_cys_pep_sf"/>
</dbReference>
<evidence type="ECO:0000256" key="2">
    <source>
        <dbReference type="ARBA" id="ARBA00022670"/>
    </source>
</evidence>
<comment type="caution">
    <text evidence="6">The sequence shown here is derived from an EMBL/GenBank/DDBJ whole genome shotgun (WGS) entry which is preliminary data.</text>
</comment>
<dbReference type="SUPFAM" id="SSF54001">
    <property type="entry name" value="Cysteine proteinases"/>
    <property type="match status" value="1"/>
</dbReference>
<gene>
    <name evidence="6" type="ORF">CQW23_12521</name>
</gene>
<evidence type="ECO:0000259" key="5">
    <source>
        <dbReference type="Pfam" id="PF02902"/>
    </source>
</evidence>
<reference evidence="7" key="2">
    <citation type="journal article" date="2017" name="J. Anim. Genet.">
        <title>Multiple reference genome sequences of hot pepper reveal the massive evolution of plant disease resistance genes by retroduplication.</title>
        <authorList>
            <person name="Kim S."/>
            <person name="Park J."/>
            <person name="Yeom S.-I."/>
            <person name="Kim Y.-M."/>
            <person name="Seo E."/>
            <person name="Kim K.-T."/>
            <person name="Kim M.-S."/>
            <person name="Lee J.M."/>
            <person name="Cheong K."/>
            <person name="Shin H.-S."/>
            <person name="Kim S.-B."/>
            <person name="Han K."/>
            <person name="Lee J."/>
            <person name="Park M."/>
            <person name="Lee H.-A."/>
            <person name="Lee H.-Y."/>
            <person name="Lee Y."/>
            <person name="Oh S."/>
            <person name="Lee J.H."/>
            <person name="Choi E."/>
            <person name="Choi E."/>
            <person name="Lee S.E."/>
            <person name="Jeon J."/>
            <person name="Kim H."/>
            <person name="Choi G."/>
            <person name="Song H."/>
            <person name="Lee J."/>
            <person name="Lee S.-C."/>
            <person name="Kwon J.-K."/>
            <person name="Lee H.-Y."/>
            <person name="Koo N."/>
            <person name="Hong Y."/>
            <person name="Kim R.W."/>
            <person name="Kang W.-H."/>
            <person name="Huh J.H."/>
            <person name="Kang B.-C."/>
            <person name="Yang T.-J."/>
            <person name="Lee Y.-H."/>
            <person name="Bennetzen J.L."/>
            <person name="Choi D."/>
        </authorList>
    </citation>
    <scope>NUCLEOTIDE SEQUENCE [LARGE SCALE GENOMIC DNA]</scope>
    <source>
        <strain evidence="7">cv. PBC81</strain>
    </source>
</reference>